<dbReference type="GO" id="GO:0098970">
    <property type="term" value="P:postsynaptic neurotransmitter receptor diffusion trapping"/>
    <property type="evidence" value="ECO:0007669"/>
    <property type="project" value="TreeGrafter"/>
</dbReference>
<dbReference type="PANTHER" id="PTHR12107:SF2">
    <property type="entry name" value="VOLTAGE-DEPENDENT CALCIUM CHANNEL GAMMA-8 SUBUNIT"/>
    <property type="match status" value="1"/>
</dbReference>
<feature type="transmembrane region" description="Helical" evidence="5">
    <location>
        <begin position="21"/>
        <end position="40"/>
    </location>
</feature>
<comment type="subcellular location">
    <subcellularLocation>
        <location evidence="1">Membrane</location>
        <topology evidence="1">Multi-pass membrane protein</topology>
    </subcellularLocation>
</comment>
<keyword evidence="2 5" id="KW-0812">Transmembrane</keyword>
<name>A0A8C8SQM4_9SAUR</name>
<reference evidence="6" key="2">
    <citation type="submission" date="2025-09" db="UniProtKB">
        <authorList>
            <consortium name="Ensembl"/>
        </authorList>
    </citation>
    <scope>IDENTIFICATION</scope>
</reference>
<dbReference type="PANTHER" id="PTHR12107">
    <property type="entry name" value="VOLTAGE-DEPENDENT CALCIUM CHANNEL GAMMA SUBUNIT"/>
    <property type="match status" value="1"/>
</dbReference>
<dbReference type="GO" id="GO:0032281">
    <property type="term" value="C:AMPA glutamate receptor complex"/>
    <property type="evidence" value="ECO:0007669"/>
    <property type="project" value="TreeGrafter"/>
</dbReference>
<keyword evidence="3 5" id="KW-1133">Transmembrane helix</keyword>
<dbReference type="GO" id="GO:0016247">
    <property type="term" value="F:channel regulator activity"/>
    <property type="evidence" value="ECO:0007669"/>
    <property type="project" value="TreeGrafter"/>
</dbReference>
<dbReference type="InterPro" id="IPR004031">
    <property type="entry name" value="PMP22/EMP/MP20/Claudin"/>
</dbReference>
<evidence type="ECO:0000256" key="2">
    <source>
        <dbReference type="ARBA" id="ARBA00022692"/>
    </source>
</evidence>
<keyword evidence="4 5" id="KW-0472">Membrane</keyword>
<dbReference type="GO" id="GO:0051968">
    <property type="term" value="P:positive regulation of synaptic transmission, glutamatergic"/>
    <property type="evidence" value="ECO:0007669"/>
    <property type="project" value="TreeGrafter"/>
</dbReference>
<accession>A0A8C8SQM4</accession>
<feature type="transmembrane region" description="Helical" evidence="5">
    <location>
        <begin position="121"/>
        <end position="143"/>
    </location>
</feature>
<dbReference type="InterPro" id="IPR051072">
    <property type="entry name" value="CACNG_subunit"/>
</dbReference>
<evidence type="ECO:0000256" key="3">
    <source>
        <dbReference type="ARBA" id="ARBA00022989"/>
    </source>
</evidence>
<dbReference type="GO" id="GO:0098839">
    <property type="term" value="C:postsynaptic density membrane"/>
    <property type="evidence" value="ECO:0007669"/>
    <property type="project" value="TreeGrafter"/>
</dbReference>
<proteinExistence type="predicted"/>
<dbReference type="GO" id="GO:0019226">
    <property type="term" value="P:transmission of nerve impulse"/>
    <property type="evidence" value="ECO:0007669"/>
    <property type="project" value="TreeGrafter"/>
</dbReference>
<organism evidence="6 7">
    <name type="scientific">Pelusios castaneus</name>
    <name type="common">West African mud turtle</name>
    <dbReference type="NCBI Taxonomy" id="367368"/>
    <lineage>
        <taxon>Eukaryota</taxon>
        <taxon>Metazoa</taxon>
        <taxon>Chordata</taxon>
        <taxon>Craniata</taxon>
        <taxon>Vertebrata</taxon>
        <taxon>Euteleostomi</taxon>
        <taxon>Archelosauria</taxon>
        <taxon>Testudinata</taxon>
        <taxon>Testudines</taxon>
        <taxon>Pleurodira</taxon>
        <taxon>Pelomedusidae</taxon>
        <taxon>Pelusios</taxon>
    </lineage>
</organism>
<dbReference type="AlphaFoldDB" id="A0A8C8SQM4"/>
<dbReference type="GO" id="GO:0099590">
    <property type="term" value="P:neurotransmitter receptor internalization"/>
    <property type="evidence" value="ECO:0007669"/>
    <property type="project" value="TreeGrafter"/>
</dbReference>
<protein>
    <submittedName>
        <fullName evidence="6">Calcium voltage-gated channel auxiliary subunit gamma 8</fullName>
    </submittedName>
</protein>
<dbReference type="GO" id="GO:0098943">
    <property type="term" value="P:neurotransmitter receptor transport, postsynaptic endosome to lysosome"/>
    <property type="evidence" value="ECO:0007669"/>
    <property type="project" value="TreeGrafter"/>
</dbReference>
<dbReference type="Gene3D" id="1.20.140.150">
    <property type="match status" value="1"/>
</dbReference>
<sequence>MESLKRWNEERIVWCEKGVQILLTTVGAFAAFGLMTIAIGTDYWLYARAFICNTTNISSEEMPHKDKKDPGGLTHSGLWRICCLEGLKRGVCVKINHFPEDTDYDHDSAEYLLRVVRASSIFPILSAILLLLGGFCVAASRVYKSKRNIILGAGILFVAAGEWVGFVGAGLNRVGLDWVGLASHLPCLAEFMGASWAGSGKPLGLRNTLPPKWPRAMGVAQGHRHESSPWAQPGGERWRISAERISQFPLAIRRCRTRSDISWTGNLGRIE</sequence>
<dbReference type="GO" id="GO:0005245">
    <property type="term" value="F:voltage-gated calcium channel activity"/>
    <property type="evidence" value="ECO:0007669"/>
    <property type="project" value="TreeGrafter"/>
</dbReference>
<evidence type="ECO:0000256" key="1">
    <source>
        <dbReference type="ARBA" id="ARBA00004141"/>
    </source>
</evidence>
<keyword evidence="7" id="KW-1185">Reference proteome</keyword>
<dbReference type="Pfam" id="PF00822">
    <property type="entry name" value="PMP22_Claudin"/>
    <property type="match status" value="1"/>
</dbReference>
<feature type="transmembrane region" description="Helical" evidence="5">
    <location>
        <begin position="150"/>
        <end position="172"/>
    </location>
</feature>
<dbReference type="Proteomes" id="UP000694393">
    <property type="component" value="Unplaced"/>
</dbReference>
<dbReference type="PRINTS" id="PR01796">
    <property type="entry name" value="VDCCGAMMA8"/>
</dbReference>
<evidence type="ECO:0000313" key="7">
    <source>
        <dbReference type="Proteomes" id="UP000694393"/>
    </source>
</evidence>
<evidence type="ECO:0000256" key="4">
    <source>
        <dbReference type="ARBA" id="ARBA00023136"/>
    </source>
</evidence>
<evidence type="ECO:0000313" key="6">
    <source>
        <dbReference type="Ensembl" id="ENSPCEP00000023644.1"/>
    </source>
</evidence>
<dbReference type="Ensembl" id="ENSPCET00000024437.1">
    <property type="protein sequence ID" value="ENSPCEP00000023644.1"/>
    <property type="gene ID" value="ENSPCEG00000017919.1"/>
</dbReference>
<evidence type="ECO:0000256" key="5">
    <source>
        <dbReference type="SAM" id="Phobius"/>
    </source>
</evidence>
<reference evidence="6" key="1">
    <citation type="submission" date="2025-08" db="UniProtKB">
        <authorList>
            <consortium name="Ensembl"/>
        </authorList>
    </citation>
    <scope>IDENTIFICATION</scope>
</reference>
<dbReference type="InterPro" id="IPR008372">
    <property type="entry name" value="VDCC_g8su"/>
</dbReference>